<dbReference type="STRING" id="1122207.MUS1_08365"/>
<accession>X7E0M8</accession>
<evidence type="ECO:0000313" key="2">
    <source>
        <dbReference type="EMBL" id="ETX09507.1"/>
    </source>
</evidence>
<evidence type="ECO:0008006" key="4">
    <source>
        <dbReference type="Google" id="ProtNLM"/>
    </source>
</evidence>
<dbReference type="Proteomes" id="UP000054058">
    <property type="component" value="Unassembled WGS sequence"/>
</dbReference>
<dbReference type="EMBL" id="JAMB01000020">
    <property type="protein sequence ID" value="ETX09507.1"/>
    <property type="molecule type" value="Genomic_DNA"/>
</dbReference>
<comment type="caution">
    <text evidence="2">The sequence shown here is derived from an EMBL/GenBank/DDBJ whole genome shotgun (WGS) entry which is preliminary data.</text>
</comment>
<feature type="chain" id="PRO_5004977323" description="Outer membrane protein" evidence="1">
    <location>
        <begin position="19"/>
        <end position="190"/>
    </location>
</feature>
<sequence length="190" mass="20254">MKSAFALSTVLLTSAAHADFLGANAEAGIFDSSDGSATYASLDIQHPIPLIPNLRMDVWDFESDPSGTDISHLDFTGYYGVGLLWASIEGGLTFRNLDMTQGSSSDSESVPMLFLAASLAIPGTGITLAAESKSISSFDSVTISDQSFKIQYQPIPVLGLEAGYRSIDQETNFLGNIDYDGYFIGVTIDI</sequence>
<feature type="signal peptide" evidence="1">
    <location>
        <begin position="1"/>
        <end position="18"/>
    </location>
</feature>
<proteinExistence type="predicted"/>
<evidence type="ECO:0000256" key="1">
    <source>
        <dbReference type="SAM" id="SignalP"/>
    </source>
</evidence>
<keyword evidence="1" id="KW-0732">Signal</keyword>
<protein>
    <recommendedName>
        <fullName evidence="4">Outer membrane protein</fullName>
    </recommendedName>
</protein>
<reference evidence="2 3" key="1">
    <citation type="submission" date="2014-01" db="EMBL/GenBank/DDBJ databases">
        <title>Marinomonas ushuaiensis DSM 15871 Genome Sequencing.</title>
        <authorList>
            <person name="Lai Q."/>
            <person name="Shao Z.S."/>
        </authorList>
    </citation>
    <scope>NUCLEOTIDE SEQUENCE [LARGE SCALE GENOMIC DNA]</scope>
    <source>
        <strain evidence="2 3">DSM 15871</strain>
    </source>
</reference>
<keyword evidence="3" id="KW-1185">Reference proteome</keyword>
<organism evidence="2 3">
    <name type="scientific">Marinomonas ushuaiensis DSM 15871</name>
    <dbReference type="NCBI Taxonomy" id="1122207"/>
    <lineage>
        <taxon>Bacteria</taxon>
        <taxon>Pseudomonadati</taxon>
        <taxon>Pseudomonadota</taxon>
        <taxon>Gammaproteobacteria</taxon>
        <taxon>Oceanospirillales</taxon>
        <taxon>Oceanospirillaceae</taxon>
        <taxon>Marinomonas</taxon>
    </lineage>
</organism>
<dbReference type="AlphaFoldDB" id="X7E0M8"/>
<name>X7E0M8_9GAMM</name>
<evidence type="ECO:0000313" key="3">
    <source>
        <dbReference type="Proteomes" id="UP000054058"/>
    </source>
</evidence>
<gene>
    <name evidence="2" type="ORF">MUS1_08365</name>
</gene>